<dbReference type="SUPFAM" id="SSF57850">
    <property type="entry name" value="RING/U-box"/>
    <property type="match status" value="2"/>
</dbReference>
<dbReference type="SMART" id="SM00184">
    <property type="entry name" value="RING"/>
    <property type="match status" value="2"/>
</dbReference>
<gene>
    <name evidence="6" type="ORF">PFISCL1PPCAC_19547</name>
</gene>
<dbReference type="PROSITE" id="PS00518">
    <property type="entry name" value="ZF_RING_1"/>
    <property type="match status" value="2"/>
</dbReference>
<dbReference type="InterPro" id="IPR017907">
    <property type="entry name" value="Znf_RING_CS"/>
</dbReference>
<evidence type="ECO:0000256" key="2">
    <source>
        <dbReference type="ARBA" id="ARBA00022771"/>
    </source>
</evidence>
<dbReference type="GO" id="GO:0008270">
    <property type="term" value="F:zinc ion binding"/>
    <property type="evidence" value="ECO:0007669"/>
    <property type="project" value="UniProtKB-KW"/>
</dbReference>
<reference evidence="6" key="1">
    <citation type="submission" date="2023-10" db="EMBL/GenBank/DDBJ databases">
        <title>Genome assembly of Pristionchus species.</title>
        <authorList>
            <person name="Yoshida K."/>
            <person name="Sommer R.J."/>
        </authorList>
    </citation>
    <scope>NUCLEOTIDE SEQUENCE</scope>
    <source>
        <strain evidence="6">RS5133</strain>
    </source>
</reference>
<evidence type="ECO:0000313" key="6">
    <source>
        <dbReference type="EMBL" id="GMT28250.1"/>
    </source>
</evidence>
<dbReference type="EMBL" id="BTSY01000005">
    <property type="protein sequence ID" value="GMT28250.1"/>
    <property type="molecule type" value="Genomic_DNA"/>
</dbReference>
<dbReference type="PROSITE" id="PS50089">
    <property type="entry name" value="ZF_RING_2"/>
    <property type="match status" value="2"/>
</dbReference>
<keyword evidence="2 4" id="KW-0863">Zinc-finger</keyword>
<dbReference type="Gene3D" id="3.30.40.10">
    <property type="entry name" value="Zinc/RING finger domain, C3HC4 (zinc finger)"/>
    <property type="match status" value="2"/>
</dbReference>
<evidence type="ECO:0000313" key="7">
    <source>
        <dbReference type="Proteomes" id="UP001432322"/>
    </source>
</evidence>
<proteinExistence type="predicted"/>
<evidence type="ECO:0000256" key="3">
    <source>
        <dbReference type="ARBA" id="ARBA00022833"/>
    </source>
</evidence>
<name>A0AAV5W959_9BILA</name>
<keyword evidence="7" id="KW-1185">Reference proteome</keyword>
<dbReference type="AlphaFoldDB" id="A0AAV5W959"/>
<protein>
    <recommendedName>
        <fullName evidence="5">RING-type domain-containing protein</fullName>
    </recommendedName>
</protein>
<comment type="caution">
    <text evidence="6">The sequence shown here is derived from an EMBL/GenBank/DDBJ whole genome shotgun (WGS) entry which is preliminary data.</text>
</comment>
<sequence length="426" mass="48464">QHLQHLQQTRSRVPQAAGMRLLPMQQRGVASTVSRSSILSRHTASYQPPLVPVTHTPIQSTEHEFHSMTRTNLRETVAEWNCVGICTKANFEKGGFGVWTLREDIVHAPKVLMCGHFMCDNCLKEFKAYTSDEYNMPCPRCNVSHSKEELNFVPRALHIADMIGMLIQPGHGCSSCAKEGRKEETKGLNPIETCLAKEFVPIGNHQEPKYPRDLMVFCRSCFACFNFSCSAPKPLLMCIFCSMGHDKTGHSHRLLLMTRAMRSEHPQPLQSALTKSIRQYVDGWHLAFLSQDEMLRIARNYLQCKLCGHPYSNKFPEIRPRMLDCGHIVCSECAAKNVQGILECTIDGCTNRRSVVSRPVIDLQWVTKRNREDFAHCFVCDHTHTKELCAPHRNTNADEWLQCGLSVCLYCRFGGRFETDHEHSSI</sequence>
<feature type="domain" description="RING-type" evidence="5">
    <location>
        <begin position="85"/>
        <end position="142"/>
    </location>
</feature>
<dbReference type="Proteomes" id="UP001432322">
    <property type="component" value="Unassembled WGS sequence"/>
</dbReference>
<organism evidence="6 7">
    <name type="scientific">Pristionchus fissidentatus</name>
    <dbReference type="NCBI Taxonomy" id="1538716"/>
    <lineage>
        <taxon>Eukaryota</taxon>
        <taxon>Metazoa</taxon>
        <taxon>Ecdysozoa</taxon>
        <taxon>Nematoda</taxon>
        <taxon>Chromadorea</taxon>
        <taxon>Rhabditida</taxon>
        <taxon>Rhabditina</taxon>
        <taxon>Diplogasteromorpha</taxon>
        <taxon>Diplogasteroidea</taxon>
        <taxon>Neodiplogasteridae</taxon>
        <taxon>Pristionchus</taxon>
    </lineage>
</organism>
<feature type="non-terminal residue" evidence="6">
    <location>
        <position position="1"/>
    </location>
</feature>
<keyword evidence="1" id="KW-0479">Metal-binding</keyword>
<evidence type="ECO:0000256" key="1">
    <source>
        <dbReference type="ARBA" id="ARBA00022723"/>
    </source>
</evidence>
<keyword evidence="3" id="KW-0862">Zinc</keyword>
<evidence type="ECO:0000256" key="4">
    <source>
        <dbReference type="PROSITE-ProRule" id="PRU00175"/>
    </source>
</evidence>
<accession>A0AAV5W959</accession>
<evidence type="ECO:0000259" key="5">
    <source>
        <dbReference type="PROSITE" id="PS50089"/>
    </source>
</evidence>
<dbReference type="InterPro" id="IPR001841">
    <property type="entry name" value="Znf_RING"/>
</dbReference>
<feature type="domain" description="RING-type" evidence="5">
    <location>
        <begin position="304"/>
        <end position="347"/>
    </location>
</feature>
<dbReference type="InterPro" id="IPR013083">
    <property type="entry name" value="Znf_RING/FYVE/PHD"/>
</dbReference>